<keyword evidence="4" id="KW-0479">Metal-binding</keyword>
<dbReference type="InterPro" id="IPR006638">
    <property type="entry name" value="Elp3/MiaA/NifB-like_rSAM"/>
</dbReference>
<dbReference type="InterPro" id="IPR005911">
    <property type="entry name" value="YhcC-like"/>
</dbReference>
<reference evidence="8 9" key="1">
    <citation type="submission" date="2010-12" db="EMBL/GenBank/DDBJ databases">
        <authorList>
            <person name="Muzny D."/>
            <person name="Qin X."/>
            <person name="Deng J."/>
            <person name="Jiang H."/>
            <person name="Liu Y."/>
            <person name="Qu J."/>
            <person name="Song X.-Z."/>
            <person name="Zhang L."/>
            <person name="Thornton R."/>
            <person name="Coyle M."/>
            <person name="Francisco L."/>
            <person name="Jackson L."/>
            <person name="Javaid M."/>
            <person name="Korchina V."/>
            <person name="Kovar C."/>
            <person name="Mata R."/>
            <person name="Mathew T."/>
            <person name="Ngo R."/>
            <person name="Nguyen L."/>
            <person name="Nguyen N."/>
            <person name="Okwuonu G."/>
            <person name="Ongeri F."/>
            <person name="Pham C."/>
            <person name="Simmons D."/>
            <person name="Wilczek-Boney K."/>
            <person name="Hale W."/>
            <person name="Jakkamsetti A."/>
            <person name="Pham P."/>
            <person name="Ruth R."/>
            <person name="San Lucas F."/>
            <person name="Warren J."/>
            <person name="Zhang J."/>
            <person name="Zhao Z."/>
            <person name="Zhou C."/>
            <person name="Zhu D."/>
            <person name="Lee S."/>
            <person name="Bess C."/>
            <person name="Blankenburg K."/>
            <person name="Forbes L."/>
            <person name="Fu Q."/>
            <person name="Gubbala S."/>
            <person name="Hirani K."/>
            <person name="Jayaseelan J.C."/>
            <person name="Lara F."/>
            <person name="Munidasa M."/>
            <person name="Palculict T."/>
            <person name="Patil S."/>
            <person name="Pu L.-L."/>
            <person name="Saada N."/>
            <person name="Tang L."/>
            <person name="Weissenberger G."/>
            <person name="Zhu Y."/>
            <person name="Hemphill L."/>
            <person name="Shang Y."/>
            <person name="Youmans B."/>
            <person name="Ayvaz T."/>
            <person name="Ross M."/>
            <person name="Santibanez J."/>
            <person name="Aqrawi P."/>
            <person name="Gross S."/>
            <person name="Joshi V."/>
            <person name="Fowler G."/>
            <person name="Nazareth L."/>
            <person name="Reid J."/>
            <person name="Worley K."/>
            <person name="Petrosino J."/>
            <person name="Highlander S."/>
            <person name="Gibbs R."/>
        </authorList>
    </citation>
    <scope>NUCLEOTIDE SEQUENCE [LARGE SCALE GENOMIC DNA]</scope>
    <source>
        <strain evidence="8 9">ATCC 23263</strain>
    </source>
</reference>
<evidence type="ECO:0000256" key="3">
    <source>
        <dbReference type="ARBA" id="ARBA00022691"/>
    </source>
</evidence>
<dbReference type="SUPFAM" id="SSF102114">
    <property type="entry name" value="Radical SAM enzymes"/>
    <property type="match status" value="1"/>
</dbReference>
<dbReference type="eggNOG" id="COG1242">
    <property type="taxonomic scope" value="Bacteria"/>
</dbReference>
<dbReference type="HOGENOM" id="CLU_060920_0_0_9"/>
<gene>
    <name evidence="8" type="ORF">HMP0721_2282</name>
</gene>
<dbReference type="InterPro" id="IPR032432">
    <property type="entry name" value="Radical_SAM_C"/>
</dbReference>
<dbReference type="SFLD" id="SFLDG01091">
    <property type="entry name" value="uncharacterized_CHP01210-like"/>
    <property type="match status" value="1"/>
</dbReference>
<dbReference type="RefSeq" id="WP_006599704.1">
    <property type="nucleotide sequence ID" value="NZ_GL622359.1"/>
</dbReference>
<evidence type="ECO:0000313" key="9">
    <source>
        <dbReference type="Proteomes" id="UP000004754"/>
    </source>
</evidence>
<evidence type="ECO:0000256" key="2">
    <source>
        <dbReference type="ARBA" id="ARBA00022485"/>
    </source>
</evidence>
<dbReference type="Pfam" id="PF04055">
    <property type="entry name" value="Radical_SAM"/>
    <property type="match status" value="1"/>
</dbReference>
<feature type="domain" description="Radical SAM core" evidence="7">
    <location>
        <begin position="13"/>
        <end position="261"/>
    </location>
</feature>
<comment type="cofactor">
    <cofactor evidence="1">
        <name>[4Fe-4S] cluster</name>
        <dbReference type="ChEBI" id="CHEBI:49883"/>
    </cofactor>
</comment>
<accession>E6MJU7</accession>
<dbReference type="InterPro" id="IPR007197">
    <property type="entry name" value="rSAM"/>
</dbReference>
<dbReference type="Proteomes" id="UP000004754">
    <property type="component" value="Unassembled WGS sequence"/>
</dbReference>
<dbReference type="OrthoDB" id="9801689at2"/>
<dbReference type="GO" id="GO:0051539">
    <property type="term" value="F:4 iron, 4 sulfur cluster binding"/>
    <property type="evidence" value="ECO:0007669"/>
    <property type="project" value="UniProtKB-KW"/>
</dbReference>
<evidence type="ECO:0000256" key="6">
    <source>
        <dbReference type="ARBA" id="ARBA00023014"/>
    </source>
</evidence>
<dbReference type="InterPro" id="IPR058240">
    <property type="entry name" value="rSAM_sf"/>
</dbReference>
<comment type="caution">
    <text evidence="8">The sequence shown here is derived from an EMBL/GenBank/DDBJ whole genome shotgun (WGS) entry which is preliminary data.</text>
</comment>
<dbReference type="Gene3D" id="3.80.30.20">
    <property type="entry name" value="tm_1862 like domain"/>
    <property type="match status" value="1"/>
</dbReference>
<sequence>MHHLSFSDELKARFGTKVYKLSLTSGCTCPNRDGTLGTGGCTFCSAGGSGEFAAPFTPIADQIRAAKKRVDPKFPKSIPPADRRYLAYFQSYTNTYGDPERLGALWEAAAAPGDIVGLSVGTRPDCLPPPILNALSAVNRTKPVWVELGLQTIHPRTARAIHRGYDLPVFERAYRDLTDRGIAVVVHVILGLPGESRDDMLATVRYLAHLAPALAGIKLQLLHILKGTALAEQYAADPFPLFSLDDYCALVVDCLKLLPEQTAIHRLTGDGPKRLLIAPMWSADKRRVMNTLRAAIARA</sequence>
<proteinExistence type="predicted"/>
<keyword evidence="5" id="KW-0408">Iron</keyword>
<dbReference type="PROSITE" id="PS51918">
    <property type="entry name" value="RADICAL_SAM"/>
    <property type="match status" value="1"/>
</dbReference>
<dbReference type="NCBIfam" id="TIGR01212">
    <property type="entry name" value="TIGR01212 family radical SAM protein"/>
    <property type="match status" value="1"/>
</dbReference>
<dbReference type="AlphaFoldDB" id="E6MJU7"/>
<dbReference type="PANTHER" id="PTHR11135">
    <property type="entry name" value="HISTONE ACETYLTRANSFERASE-RELATED"/>
    <property type="match status" value="1"/>
</dbReference>
<protein>
    <submittedName>
        <fullName evidence="8">Radical SAM protein, TIGR01212 family</fullName>
    </submittedName>
</protein>
<dbReference type="SMART" id="SM00729">
    <property type="entry name" value="Elp3"/>
    <property type="match status" value="1"/>
</dbReference>
<evidence type="ECO:0000256" key="4">
    <source>
        <dbReference type="ARBA" id="ARBA00022723"/>
    </source>
</evidence>
<dbReference type="PANTHER" id="PTHR11135:SF1">
    <property type="entry name" value="PROTEIN YHCC"/>
    <property type="match status" value="1"/>
</dbReference>
<keyword evidence="3" id="KW-0949">S-adenosyl-L-methionine</keyword>
<evidence type="ECO:0000256" key="1">
    <source>
        <dbReference type="ARBA" id="ARBA00001966"/>
    </source>
</evidence>
<dbReference type="GO" id="GO:0046872">
    <property type="term" value="F:metal ion binding"/>
    <property type="evidence" value="ECO:0007669"/>
    <property type="project" value="UniProtKB-KW"/>
</dbReference>
<organism evidence="8 9">
    <name type="scientific">Pseudoramibacter alactolyticus ATCC 23263</name>
    <dbReference type="NCBI Taxonomy" id="887929"/>
    <lineage>
        <taxon>Bacteria</taxon>
        <taxon>Bacillati</taxon>
        <taxon>Bacillota</taxon>
        <taxon>Clostridia</taxon>
        <taxon>Eubacteriales</taxon>
        <taxon>Eubacteriaceae</taxon>
        <taxon>Pseudoramibacter</taxon>
    </lineage>
</organism>
<dbReference type="InterPro" id="IPR039661">
    <property type="entry name" value="ELP3"/>
</dbReference>
<evidence type="ECO:0000256" key="5">
    <source>
        <dbReference type="ARBA" id="ARBA00023004"/>
    </source>
</evidence>
<evidence type="ECO:0000259" key="7">
    <source>
        <dbReference type="PROSITE" id="PS51918"/>
    </source>
</evidence>
<dbReference type="Pfam" id="PF16199">
    <property type="entry name" value="Radical_SAM_C"/>
    <property type="match status" value="1"/>
</dbReference>
<dbReference type="InterPro" id="IPR023404">
    <property type="entry name" value="rSAM_horseshoe"/>
</dbReference>
<evidence type="ECO:0000313" key="8">
    <source>
        <dbReference type="EMBL" id="EFV00634.1"/>
    </source>
</evidence>
<name>E6MJU7_9FIRM</name>
<keyword evidence="2" id="KW-0004">4Fe-4S</keyword>
<dbReference type="SFLD" id="SFLDG01086">
    <property type="entry name" value="elongater_protein-like"/>
    <property type="match status" value="1"/>
</dbReference>
<dbReference type="SFLD" id="SFLDS00029">
    <property type="entry name" value="Radical_SAM"/>
    <property type="match status" value="1"/>
</dbReference>
<dbReference type="EMBL" id="AEQN01000032">
    <property type="protein sequence ID" value="EFV00634.1"/>
    <property type="molecule type" value="Genomic_DNA"/>
</dbReference>
<dbReference type="STRING" id="887929.HMP0721_2282"/>
<dbReference type="SFLD" id="SFLDG01082">
    <property type="entry name" value="B12-binding_domain_containing"/>
    <property type="match status" value="1"/>
</dbReference>
<keyword evidence="9" id="KW-1185">Reference proteome</keyword>
<keyword evidence="6" id="KW-0411">Iron-sulfur</keyword>
<dbReference type="GO" id="GO:0003824">
    <property type="term" value="F:catalytic activity"/>
    <property type="evidence" value="ECO:0007669"/>
    <property type="project" value="InterPro"/>
</dbReference>